<dbReference type="InterPro" id="IPR056510">
    <property type="entry name" value="WapI"/>
</dbReference>
<name>A0ABU9VNK2_9BACI</name>
<accession>A0ABU9VNK2</accession>
<organism evidence="1 2">
    <name type="scientific">Alkalicoccobacillus gibsonii</name>
    <dbReference type="NCBI Taxonomy" id="79881"/>
    <lineage>
        <taxon>Bacteria</taxon>
        <taxon>Bacillati</taxon>
        <taxon>Bacillota</taxon>
        <taxon>Bacilli</taxon>
        <taxon>Bacillales</taxon>
        <taxon>Bacillaceae</taxon>
        <taxon>Alkalicoccobacillus</taxon>
    </lineage>
</organism>
<protein>
    <submittedName>
        <fullName evidence="1">Uncharacterized protein</fullName>
    </submittedName>
</protein>
<dbReference type="Proteomes" id="UP001418796">
    <property type="component" value="Unassembled WGS sequence"/>
</dbReference>
<evidence type="ECO:0000313" key="1">
    <source>
        <dbReference type="EMBL" id="MEN0645418.1"/>
    </source>
</evidence>
<proteinExistence type="predicted"/>
<comment type="caution">
    <text evidence="1">The sequence shown here is derived from an EMBL/GenBank/DDBJ whole genome shotgun (WGS) entry which is preliminary data.</text>
</comment>
<keyword evidence="2" id="KW-1185">Reference proteome</keyword>
<gene>
    <name evidence="1" type="ORF">MKY91_19820</name>
</gene>
<dbReference type="Pfam" id="PF24716">
    <property type="entry name" value="WapI"/>
    <property type="match status" value="1"/>
</dbReference>
<dbReference type="EMBL" id="JBCITK010000001">
    <property type="protein sequence ID" value="MEN0645418.1"/>
    <property type="molecule type" value="Genomic_DNA"/>
</dbReference>
<reference evidence="1 2" key="1">
    <citation type="submission" date="2024-03" db="EMBL/GenBank/DDBJ databases">
        <title>Bacilli Hybrid Assemblies.</title>
        <authorList>
            <person name="Kovac J."/>
        </authorList>
    </citation>
    <scope>NUCLEOTIDE SEQUENCE [LARGE SCALE GENOMIC DNA]</scope>
    <source>
        <strain evidence="1 2">FSL R7-0666</strain>
    </source>
</reference>
<evidence type="ECO:0000313" key="2">
    <source>
        <dbReference type="Proteomes" id="UP001418796"/>
    </source>
</evidence>
<sequence length="101" mass="11692">MVSIRSGHYSVQHAKIFIPALTIQQFYKEIIQIHHELKGTVVLTNRDDSLFLKITFHSLGQLQVEGTIQENPSEDNILRFVFQLNQSYLLRVIEGLKKVVE</sequence>